<name>A0A7Z1S4V1_9VIBR</name>
<evidence type="ECO:0000313" key="1">
    <source>
        <dbReference type="EMBL" id="PMP31536.1"/>
    </source>
</evidence>
<comment type="caution">
    <text evidence="1">The sequence shown here is derived from an EMBL/GenBank/DDBJ whole genome shotgun (WGS) entry which is preliminary data.</text>
</comment>
<proteinExistence type="predicted"/>
<dbReference type="AlphaFoldDB" id="A0A7Z1S4V1"/>
<reference evidence="1" key="1">
    <citation type="submission" date="2016-07" db="EMBL/GenBank/DDBJ databases">
        <authorList>
            <person name="Kauffman K."/>
            <person name="Arevalo P."/>
            <person name="Polz M.F."/>
        </authorList>
    </citation>
    <scope>NUCLEOTIDE SEQUENCE</scope>
    <source>
        <strain evidence="1">10N.222.46.E12</strain>
    </source>
</reference>
<dbReference type="EMBL" id="MDBS01000017">
    <property type="protein sequence ID" value="PMP31536.1"/>
    <property type="molecule type" value="Genomic_DNA"/>
</dbReference>
<accession>A0A7Z1S4V1</accession>
<organism evidence="1">
    <name type="scientific">Vibrio cyclitrophicus</name>
    <dbReference type="NCBI Taxonomy" id="47951"/>
    <lineage>
        <taxon>Bacteria</taxon>
        <taxon>Pseudomonadati</taxon>
        <taxon>Pseudomonadota</taxon>
        <taxon>Gammaproteobacteria</taxon>
        <taxon>Vibrionales</taxon>
        <taxon>Vibrionaceae</taxon>
        <taxon>Vibrio</taxon>
    </lineage>
</organism>
<reference evidence="1" key="2">
    <citation type="journal article" date="2018" name="Nature">
        <title>A major lineage of non-tailed dsDNA viruses as unrecognized killers of marine bacteria.</title>
        <authorList>
            <person name="Kauffman K.M."/>
            <person name="Hussain F.A."/>
            <person name="Yang J."/>
            <person name="Arevalo P."/>
            <person name="Brown J.M."/>
            <person name="Chang W.K."/>
            <person name="VanInsberghe D."/>
            <person name="Elsherbini J."/>
            <person name="Sharma R.S."/>
            <person name="Cutler M.B."/>
            <person name="Kelly L."/>
            <person name="Polz M.F."/>
        </authorList>
    </citation>
    <scope>NUCLEOTIDE SEQUENCE</scope>
    <source>
        <strain evidence="1">10N.222.46.E12</strain>
    </source>
</reference>
<evidence type="ECO:0008006" key="2">
    <source>
        <dbReference type="Google" id="ProtNLM"/>
    </source>
</evidence>
<sequence>MTTFEQLSALVDIEISLIKSVRRIKLLNRPPSNLLTDTYQSFNDLKAKSTQIDSYAGDCIIARIDHLFQDDVIQPLLKK</sequence>
<protein>
    <recommendedName>
        <fullName evidence="2">Transcriptional regulator</fullName>
    </recommendedName>
</protein>
<gene>
    <name evidence="1" type="ORF">BCS90_11115</name>
</gene>
<dbReference type="RefSeq" id="WP_154723911.1">
    <property type="nucleotide sequence ID" value="NZ_CP170591.1"/>
</dbReference>